<dbReference type="PANTHER" id="PTHR43791:SF36">
    <property type="entry name" value="TRANSPORTER, PUTATIVE (AFU_ORTHOLOGUE AFUA_6G08340)-RELATED"/>
    <property type="match status" value="1"/>
</dbReference>
<feature type="transmembrane region" description="Helical" evidence="6">
    <location>
        <begin position="249"/>
        <end position="270"/>
    </location>
</feature>
<keyword evidence="5 6" id="KW-0472">Membrane</keyword>
<feature type="transmembrane region" description="Helical" evidence="6">
    <location>
        <begin position="345"/>
        <end position="363"/>
    </location>
</feature>
<feature type="transmembrane region" description="Helical" evidence="6">
    <location>
        <begin position="14"/>
        <end position="32"/>
    </location>
</feature>
<gene>
    <name evidence="8" type="ORF">EV378_5596</name>
</gene>
<evidence type="ECO:0000313" key="9">
    <source>
        <dbReference type="Proteomes" id="UP000295560"/>
    </source>
</evidence>
<evidence type="ECO:0000256" key="6">
    <source>
        <dbReference type="SAM" id="Phobius"/>
    </source>
</evidence>
<protein>
    <submittedName>
        <fullName evidence="8">D-galactonate transporter</fullName>
    </submittedName>
</protein>
<feature type="transmembrane region" description="Helical" evidence="6">
    <location>
        <begin position="52"/>
        <end position="72"/>
    </location>
</feature>
<dbReference type="RefSeq" id="WP_132430338.1">
    <property type="nucleotide sequence ID" value="NZ_SMFZ01000002.1"/>
</dbReference>
<feature type="transmembrane region" description="Helical" evidence="6">
    <location>
        <begin position="410"/>
        <end position="429"/>
    </location>
</feature>
<keyword evidence="2" id="KW-0813">Transport</keyword>
<feature type="transmembrane region" description="Helical" evidence="6">
    <location>
        <begin position="320"/>
        <end position="339"/>
    </location>
</feature>
<dbReference type="GO" id="GO:0005886">
    <property type="term" value="C:plasma membrane"/>
    <property type="evidence" value="ECO:0007669"/>
    <property type="project" value="UniProtKB-SubCell"/>
</dbReference>
<dbReference type="OrthoDB" id="9773957at2"/>
<name>A0A4R1HHC3_PSEEN</name>
<comment type="caution">
    <text evidence="8">The sequence shown here is derived from an EMBL/GenBank/DDBJ whole genome shotgun (WGS) entry which is preliminary data.</text>
</comment>
<keyword evidence="9" id="KW-1185">Reference proteome</keyword>
<dbReference type="InterPro" id="IPR036259">
    <property type="entry name" value="MFS_trans_sf"/>
</dbReference>
<dbReference type="Pfam" id="PF07690">
    <property type="entry name" value="MFS_1"/>
    <property type="match status" value="1"/>
</dbReference>
<keyword evidence="4 6" id="KW-1133">Transmembrane helix</keyword>
<feature type="transmembrane region" description="Helical" evidence="6">
    <location>
        <begin position="112"/>
        <end position="134"/>
    </location>
</feature>
<feature type="transmembrane region" description="Helical" evidence="6">
    <location>
        <begin position="84"/>
        <end position="106"/>
    </location>
</feature>
<keyword evidence="3 6" id="KW-0812">Transmembrane</keyword>
<evidence type="ECO:0000256" key="3">
    <source>
        <dbReference type="ARBA" id="ARBA00022692"/>
    </source>
</evidence>
<proteinExistence type="predicted"/>
<comment type="subcellular location">
    <subcellularLocation>
        <location evidence="1">Cell membrane</location>
        <topology evidence="1">Multi-pass membrane protein</topology>
    </subcellularLocation>
</comment>
<dbReference type="Gene3D" id="1.20.1250.20">
    <property type="entry name" value="MFS general substrate transporter like domains"/>
    <property type="match status" value="2"/>
</dbReference>
<dbReference type="EMBL" id="SMFZ01000002">
    <property type="protein sequence ID" value="TCK21607.1"/>
    <property type="molecule type" value="Genomic_DNA"/>
</dbReference>
<dbReference type="SUPFAM" id="SSF103473">
    <property type="entry name" value="MFS general substrate transporter"/>
    <property type="match status" value="1"/>
</dbReference>
<evidence type="ECO:0000256" key="2">
    <source>
        <dbReference type="ARBA" id="ARBA00022448"/>
    </source>
</evidence>
<dbReference type="AlphaFoldDB" id="A0A4R1HHC3"/>
<dbReference type="GO" id="GO:0022857">
    <property type="term" value="F:transmembrane transporter activity"/>
    <property type="evidence" value="ECO:0007669"/>
    <property type="project" value="InterPro"/>
</dbReference>
<dbReference type="InterPro" id="IPR011701">
    <property type="entry name" value="MFS"/>
</dbReference>
<feature type="transmembrane region" description="Helical" evidence="6">
    <location>
        <begin position="370"/>
        <end position="390"/>
    </location>
</feature>
<accession>A0A4R1HHC3</accession>
<evidence type="ECO:0000313" key="8">
    <source>
        <dbReference type="EMBL" id="TCK21607.1"/>
    </source>
</evidence>
<feature type="transmembrane region" description="Helical" evidence="6">
    <location>
        <begin position="146"/>
        <end position="169"/>
    </location>
</feature>
<feature type="transmembrane region" description="Helical" evidence="6">
    <location>
        <begin position="290"/>
        <end position="308"/>
    </location>
</feature>
<evidence type="ECO:0000256" key="1">
    <source>
        <dbReference type="ARBA" id="ARBA00004651"/>
    </source>
</evidence>
<dbReference type="InterPro" id="IPR020846">
    <property type="entry name" value="MFS_dom"/>
</dbReference>
<dbReference type="Proteomes" id="UP000295560">
    <property type="component" value="Unassembled WGS sequence"/>
</dbReference>
<evidence type="ECO:0000259" key="7">
    <source>
        <dbReference type="PROSITE" id="PS50850"/>
    </source>
</evidence>
<feature type="transmembrane region" description="Helical" evidence="6">
    <location>
        <begin position="181"/>
        <end position="204"/>
    </location>
</feature>
<dbReference type="CDD" id="cd17319">
    <property type="entry name" value="MFS_ExuT_GudP_like"/>
    <property type="match status" value="1"/>
</dbReference>
<dbReference type="FunFam" id="1.20.1250.20:FF:000018">
    <property type="entry name" value="MFS transporter permease"/>
    <property type="match status" value="1"/>
</dbReference>
<evidence type="ECO:0000256" key="4">
    <source>
        <dbReference type="ARBA" id="ARBA00022989"/>
    </source>
</evidence>
<reference evidence="8 9" key="1">
    <citation type="submission" date="2019-03" db="EMBL/GenBank/DDBJ databases">
        <title>Sequencing the genomes of 1000 actinobacteria strains.</title>
        <authorList>
            <person name="Klenk H.-P."/>
        </authorList>
    </citation>
    <scope>NUCLEOTIDE SEQUENCE [LARGE SCALE GENOMIC DNA]</scope>
    <source>
        <strain evidence="8 9">DSM 44969</strain>
    </source>
</reference>
<dbReference type="PROSITE" id="PS50850">
    <property type="entry name" value="MFS"/>
    <property type="match status" value="1"/>
</dbReference>
<sequence length="443" mass="47426">MDARTAHDPRTRSAVRTATVRLLPILGLAYLLNYVDRVNVGFAQLTMGPDLGLSAAAFGLGAGLFFIGYFFFEVPSNVILHRVGARLWIARIMVTWGLVASATAFVQGEISFYIVRILLGFAEAGFFPGIILYLSYWFPRVDRARIVALFFLAVPLSSVIGGPVSTLLIQNGDGVLGFDAGWRFMFFVEGIPAILVGIAVLFLMPDKPSKAKWLPREQAAALEATVAAEDEKQVPHTTGIRAGLADRRVVALAATYFGIVFGLYVLGFFLPEVIKQFQALYGVKYSLVQIGLITAIPYAVASIAMFLWSRHSDRTGERALHVAIPALVGAVGIVAAQLAGSPLTTMVFVTVCAVGVFMAIPPFWSLPNAFLTGVGAAAGIALMNSFGNLSGFAGPFVSGWLQDLTGNARAGFWVVAVMMAMSGLIALGFRRTAREQVSGDTDG</sequence>
<dbReference type="PANTHER" id="PTHR43791">
    <property type="entry name" value="PERMEASE-RELATED"/>
    <property type="match status" value="1"/>
</dbReference>
<evidence type="ECO:0000256" key="5">
    <source>
        <dbReference type="ARBA" id="ARBA00023136"/>
    </source>
</evidence>
<organism evidence="8 9">
    <name type="scientific">Pseudonocardia endophytica</name>
    <dbReference type="NCBI Taxonomy" id="401976"/>
    <lineage>
        <taxon>Bacteria</taxon>
        <taxon>Bacillati</taxon>
        <taxon>Actinomycetota</taxon>
        <taxon>Actinomycetes</taxon>
        <taxon>Pseudonocardiales</taxon>
        <taxon>Pseudonocardiaceae</taxon>
        <taxon>Pseudonocardia</taxon>
    </lineage>
</organism>
<feature type="domain" description="Major facilitator superfamily (MFS) profile" evidence="7">
    <location>
        <begin position="22"/>
        <end position="434"/>
    </location>
</feature>